<accession>A0A381V004</accession>
<dbReference type="InterPro" id="IPR003675">
    <property type="entry name" value="Rce1/LyrA-like_dom"/>
</dbReference>
<keyword evidence="1" id="KW-0472">Membrane</keyword>
<dbReference type="AlphaFoldDB" id="A0A381V004"/>
<reference evidence="3" key="1">
    <citation type="submission" date="2018-05" db="EMBL/GenBank/DDBJ databases">
        <authorList>
            <person name="Lanie J.A."/>
            <person name="Ng W.-L."/>
            <person name="Kazmierczak K.M."/>
            <person name="Andrzejewski T.M."/>
            <person name="Davidsen T.M."/>
            <person name="Wayne K.J."/>
            <person name="Tettelin H."/>
            <person name="Glass J.I."/>
            <person name="Rusch D."/>
            <person name="Podicherti R."/>
            <person name="Tsui H.-C.T."/>
            <person name="Winkler M.E."/>
        </authorList>
    </citation>
    <scope>NUCLEOTIDE SEQUENCE</scope>
</reference>
<evidence type="ECO:0000259" key="2">
    <source>
        <dbReference type="Pfam" id="PF02517"/>
    </source>
</evidence>
<dbReference type="GO" id="GO:0004175">
    <property type="term" value="F:endopeptidase activity"/>
    <property type="evidence" value="ECO:0007669"/>
    <property type="project" value="UniProtKB-ARBA"/>
</dbReference>
<feature type="transmembrane region" description="Helical" evidence="1">
    <location>
        <begin position="171"/>
        <end position="189"/>
    </location>
</feature>
<keyword evidence="1" id="KW-1133">Transmembrane helix</keyword>
<feature type="transmembrane region" description="Helical" evidence="1">
    <location>
        <begin position="132"/>
        <end position="150"/>
    </location>
</feature>
<feature type="domain" description="CAAX prenyl protease 2/Lysostaphin resistance protein A-like" evidence="2">
    <location>
        <begin position="140"/>
        <end position="231"/>
    </location>
</feature>
<dbReference type="GO" id="GO:0080120">
    <property type="term" value="P:CAAX-box protein maturation"/>
    <property type="evidence" value="ECO:0007669"/>
    <property type="project" value="UniProtKB-ARBA"/>
</dbReference>
<proteinExistence type="predicted"/>
<keyword evidence="1" id="KW-0812">Transmembrane</keyword>
<feature type="transmembrane region" description="Helical" evidence="1">
    <location>
        <begin position="195"/>
        <end position="213"/>
    </location>
</feature>
<sequence>MSWTSLNPYALVIAVCTALAVLKALRDTRGTSPGATDVLAWLLLWIPFDLRWWNQLYAGPSGQYGYEVWTVYVTGVALLGWGLCRRSPTLGIRAPRARDVLVALGALLALAALVLPPGLLTGFLRWNPAPPTLFQGAGLFGGLALTVALPEELFFRSLLQTWCERWIGRRWLGLAIASLAFGLMHWNNRSDVSEQLIYCALASVAGLAYGLSFRYGGLFASVMTHSAVNWIWQVCLRA</sequence>
<organism evidence="3">
    <name type="scientific">marine metagenome</name>
    <dbReference type="NCBI Taxonomy" id="408172"/>
    <lineage>
        <taxon>unclassified sequences</taxon>
        <taxon>metagenomes</taxon>
        <taxon>ecological metagenomes</taxon>
    </lineage>
</organism>
<feature type="transmembrane region" description="Helical" evidence="1">
    <location>
        <begin position="66"/>
        <end position="84"/>
    </location>
</feature>
<dbReference type="Pfam" id="PF02517">
    <property type="entry name" value="Rce1-like"/>
    <property type="match status" value="1"/>
</dbReference>
<feature type="transmembrane region" description="Helical" evidence="1">
    <location>
        <begin position="6"/>
        <end position="25"/>
    </location>
</feature>
<gene>
    <name evidence="3" type="ORF">METZ01_LOCUS86544</name>
</gene>
<protein>
    <recommendedName>
        <fullName evidence="2">CAAX prenyl protease 2/Lysostaphin resistance protein A-like domain-containing protein</fullName>
    </recommendedName>
</protein>
<evidence type="ECO:0000256" key="1">
    <source>
        <dbReference type="SAM" id="Phobius"/>
    </source>
</evidence>
<dbReference type="EMBL" id="UINC01007505">
    <property type="protein sequence ID" value="SVA33690.1"/>
    <property type="molecule type" value="Genomic_DNA"/>
</dbReference>
<evidence type="ECO:0000313" key="3">
    <source>
        <dbReference type="EMBL" id="SVA33690.1"/>
    </source>
</evidence>
<feature type="transmembrane region" description="Helical" evidence="1">
    <location>
        <begin position="100"/>
        <end position="120"/>
    </location>
</feature>
<name>A0A381V004_9ZZZZ</name>